<comment type="caution">
    <text evidence="1">The sequence shown here is derived from an EMBL/GenBank/DDBJ whole genome shotgun (WGS) entry which is preliminary data.</text>
</comment>
<evidence type="ECO:0000313" key="1">
    <source>
        <dbReference type="EMBL" id="CAG5156409.1"/>
    </source>
</evidence>
<dbReference type="RefSeq" id="XP_043167752.1">
    <property type="nucleotide sequence ID" value="XM_043311817.1"/>
</dbReference>
<gene>
    <name evidence="1" type="ORF">ALTATR162_LOCUS4207</name>
</gene>
<dbReference type="EMBL" id="CAJRGZ010000017">
    <property type="protein sequence ID" value="CAG5156409.1"/>
    <property type="molecule type" value="Genomic_DNA"/>
</dbReference>
<protein>
    <submittedName>
        <fullName evidence="1">Uncharacterized protein</fullName>
    </submittedName>
</protein>
<dbReference type="Proteomes" id="UP000676310">
    <property type="component" value="Unassembled WGS sequence"/>
</dbReference>
<dbReference type="GeneID" id="67015849"/>
<dbReference type="OrthoDB" id="3799859at2759"/>
<reference evidence="1" key="1">
    <citation type="submission" date="2021-05" db="EMBL/GenBank/DDBJ databases">
        <authorList>
            <person name="Stam R."/>
        </authorList>
    </citation>
    <scope>NUCLEOTIDE SEQUENCE</scope>
    <source>
        <strain evidence="1">CS162</strain>
    </source>
</reference>
<keyword evidence="2" id="KW-1185">Reference proteome</keyword>
<sequence length="106" mass="12056">MVQELEQANKGLEMYRNELGTTTLNLYITNEDLESTTADLHNTNKELVTALGALETQEQLNSKLRHALALEKEKARQADDAQAKLEQLKKHWSTLFNVVSDDETKQ</sequence>
<accession>A0A8J2HZH7</accession>
<name>A0A8J2HZH7_9PLEO</name>
<proteinExistence type="predicted"/>
<dbReference type="AlphaFoldDB" id="A0A8J2HZH7"/>
<evidence type="ECO:0000313" key="2">
    <source>
        <dbReference type="Proteomes" id="UP000676310"/>
    </source>
</evidence>
<organism evidence="1 2">
    <name type="scientific">Alternaria atra</name>
    <dbReference type="NCBI Taxonomy" id="119953"/>
    <lineage>
        <taxon>Eukaryota</taxon>
        <taxon>Fungi</taxon>
        <taxon>Dikarya</taxon>
        <taxon>Ascomycota</taxon>
        <taxon>Pezizomycotina</taxon>
        <taxon>Dothideomycetes</taxon>
        <taxon>Pleosporomycetidae</taxon>
        <taxon>Pleosporales</taxon>
        <taxon>Pleosporineae</taxon>
        <taxon>Pleosporaceae</taxon>
        <taxon>Alternaria</taxon>
        <taxon>Alternaria sect. Ulocladioides</taxon>
    </lineage>
</organism>